<keyword evidence="2" id="KW-1185">Reference proteome</keyword>
<reference evidence="2" key="1">
    <citation type="journal article" date="2019" name="Curr. Biol.">
        <title>Genome Sequence of Striga asiatica Provides Insight into the Evolution of Plant Parasitism.</title>
        <authorList>
            <person name="Yoshida S."/>
            <person name="Kim S."/>
            <person name="Wafula E.K."/>
            <person name="Tanskanen J."/>
            <person name="Kim Y.M."/>
            <person name="Honaas L."/>
            <person name="Yang Z."/>
            <person name="Spallek T."/>
            <person name="Conn C.E."/>
            <person name="Ichihashi Y."/>
            <person name="Cheong K."/>
            <person name="Cui S."/>
            <person name="Der J.P."/>
            <person name="Gundlach H."/>
            <person name="Jiao Y."/>
            <person name="Hori C."/>
            <person name="Ishida J.K."/>
            <person name="Kasahara H."/>
            <person name="Kiba T."/>
            <person name="Kim M.S."/>
            <person name="Koo N."/>
            <person name="Laohavisit A."/>
            <person name="Lee Y.H."/>
            <person name="Lumba S."/>
            <person name="McCourt P."/>
            <person name="Mortimer J.C."/>
            <person name="Mutuku J.M."/>
            <person name="Nomura T."/>
            <person name="Sasaki-Sekimoto Y."/>
            <person name="Seto Y."/>
            <person name="Wang Y."/>
            <person name="Wakatake T."/>
            <person name="Sakakibara H."/>
            <person name="Demura T."/>
            <person name="Yamaguchi S."/>
            <person name="Yoneyama K."/>
            <person name="Manabe R.I."/>
            <person name="Nelson D.C."/>
            <person name="Schulman A.H."/>
            <person name="Timko M.P."/>
            <person name="dePamphilis C.W."/>
            <person name="Choi D."/>
            <person name="Shirasu K."/>
        </authorList>
    </citation>
    <scope>NUCLEOTIDE SEQUENCE [LARGE SCALE GENOMIC DNA]</scope>
    <source>
        <strain evidence="2">cv. UVA1</strain>
    </source>
</reference>
<organism evidence="1 2">
    <name type="scientific">Striga asiatica</name>
    <name type="common">Asiatic witchweed</name>
    <name type="synonym">Buchnera asiatica</name>
    <dbReference type="NCBI Taxonomy" id="4170"/>
    <lineage>
        <taxon>Eukaryota</taxon>
        <taxon>Viridiplantae</taxon>
        <taxon>Streptophyta</taxon>
        <taxon>Embryophyta</taxon>
        <taxon>Tracheophyta</taxon>
        <taxon>Spermatophyta</taxon>
        <taxon>Magnoliopsida</taxon>
        <taxon>eudicotyledons</taxon>
        <taxon>Gunneridae</taxon>
        <taxon>Pentapetalae</taxon>
        <taxon>asterids</taxon>
        <taxon>lamiids</taxon>
        <taxon>Lamiales</taxon>
        <taxon>Orobanchaceae</taxon>
        <taxon>Buchnereae</taxon>
        <taxon>Striga</taxon>
    </lineage>
</organism>
<dbReference type="InterPro" id="IPR032675">
    <property type="entry name" value="LRR_dom_sf"/>
</dbReference>
<sequence>MRALKGISACARKNGLEWRSRYFKPSKKPGGNILKIFSYTWLFYCQMFLKLLATREPHAFINAECIGLPCGILNRTALMSAWGSRVASNFKNIWQQNRHVYEKVFSIFSPGFFLTEGLEYLFWELPKYRSDEAAGDELIRDLGSQGLKGYISDQIGLLTNLVSLDLSNNKFTGFIPDSLTSSSLQLVLLNMIMHWKDKFQRKFIQLGYMVEP</sequence>
<dbReference type="Gene3D" id="3.80.10.10">
    <property type="entry name" value="Ribonuclease Inhibitor"/>
    <property type="match status" value="1"/>
</dbReference>
<dbReference type="Pfam" id="PF00560">
    <property type="entry name" value="LRR_1"/>
    <property type="match status" value="1"/>
</dbReference>
<dbReference type="AlphaFoldDB" id="A0A5A7PB06"/>
<protein>
    <submittedName>
        <fullName evidence="1">Leucine-rich receptor-like protein kinase family protein</fullName>
    </submittedName>
</protein>
<keyword evidence="1" id="KW-0808">Transferase</keyword>
<gene>
    <name evidence="1" type="ORF">STAS_05762</name>
</gene>
<keyword evidence="1" id="KW-0418">Kinase</keyword>
<dbReference type="SUPFAM" id="SSF52058">
    <property type="entry name" value="L domain-like"/>
    <property type="match status" value="1"/>
</dbReference>
<comment type="caution">
    <text evidence="1">The sequence shown here is derived from an EMBL/GenBank/DDBJ whole genome shotgun (WGS) entry which is preliminary data.</text>
</comment>
<dbReference type="EMBL" id="BKCP01004294">
    <property type="protein sequence ID" value="GER29862.1"/>
    <property type="molecule type" value="Genomic_DNA"/>
</dbReference>
<evidence type="ECO:0000313" key="1">
    <source>
        <dbReference type="EMBL" id="GER29862.1"/>
    </source>
</evidence>
<dbReference type="Proteomes" id="UP000325081">
    <property type="component" value="Unassembled WGS sequence"/>
</dbReference>
<proteinExistence type="predicted"/>
<accession>A0A5A7PB06</accession>
<dbReference type="GO" id="GO:0016301">
    <property type="term" value="F:kinase activity"/>
    <property type="evidence" value="ECO:0007669"/>
    <property type="project" value="UniProtKB-KW"/>
</dbReference>
<name>A0A5A7PB06_STRAF</name>
<evidence type="ECO:0000313" key="2">
    <source>
        <dbReference type="Proteomes" id="UP000325081"/>
    </source>
</evidence>
<dbReference type="InterPro" id="IPR001611">
    <property type="entry name" value="Leu-rich_rpt"/>
</dbReference>
<keyword evidence="1" id="KW-0675">Receptor</keyword>